<protein>
    <submittedName>
        <fullName evidence="4">Precorrin-6A/cobalt-precorrin-6A reductase</fullName>
    </submittedName>
</protein>
<evidence type="ECO:0000256" key="3">
    <source>
        <dbReference type="ARBA" id="ARBA00023002"/>
    </source>
</evidence>
<accession>A0A9D5R8H0</accession>
<evidence type="ECO:0000256" key="2">
    <source>
        <dbReference type="ARBA" id="ARBA00022573"/>
    </source>
</evidence>
<dbReference type="EMBL" id="JADCKB010000015">
    <property type="protein sequence ID" value="MBE5040406.1"/>
    <property type="molecule type" value="Genomic_DNA"/>
</dbReference>
<comment type="caution">
    <text evidence="4">The sequence shown here is derived from an EMBL/GenBank/DDBJ whole genome shotgun (WGS) entry which is preliminary data.</text>
</comment>
<sequence>MILILAGGGRESEEVIGLLEQEKIPYLCIFSTLAEAGNYGRGNAVVGKMGRRFFQKVFEENNVCGVIDAIFGGGVEPSLEAMVACREANVPYVKYLRIAVSSKPCTQGMVTGSYAVIAELINTHLGNVLFYAAPGTVRAIAKRVLDCSCLYVSVLRGASFDVEQALEYGIPLVNVLEADGVEDTVSSLIERLEARLLVCDGTAGIVDKAEAAEQSNIPLIITHNMGIEYTNTALRLEEIRELVQSWRR</sequence>
<gene>
    <name evidence="4" type="ORF">INF28_08010</name>
</gene>
<dbReference type="InterPro" id="IPR003723">
    <property type="entry name" value="Precorrin-6x_reduct"/>
</dbReference>
<dbReference type="PANTHER" id="PTHR36925">
    <property type="entry name" value="COBALT-PRECORRIN-6A REDUCTASE"/>
    <property type="match status" value="1"/>
</dbReference>
<dbReference type="GO" id="GO:0016994">
    <property type="term" value="F:precorrin-6A reductase activity"/>
    <property type="evidence" value="ECO:0007669"/>
    <property type="project" value="InterPro"/>
</dbReference>
<keyword evidence="3" id="KW-0560">Oxidoreductase</keyword>
<reference evidence="4" key="1">
    <citation type="submission" date="2020-10" db="EMBL/GenBank/DDBJ databases">
        <title>ChiBAC.</title>
        <authorList>
            <person name="Zenner C."/>
            <person name="Hitch T.C.A."/>
            <person name="Clavel T."/>
        </authorList>
    </citation>
    <scope>NUCLEOTIDE SEQUENCE</scope>
    <source>
        <strain evidence="4">DSM 107454</strain>
    </source>
</reference>
<evidence type="ECO:0000313" key="5">
    <source>
        <dbReference type="Proteomes" id="UP000806542"/>
    </source>
</evidence>
<dbReference type="RefSeq" id="WP_226392959.1">
    <property type="nucleotide sequence ID" value="NZ_JADCKB010000015.1"/>
</dbReference>
<dbReference type="PANTHER" id="PTHR36925:SF1">
    <property type="entry name" value="COBALT-PRECORRIN-6A REDUCTASE"/>
    <property type="match status" value="1"/>
</dbReference>
<name>A0A9D5R8H0_9FIRM</name>
<evidence type="ECO:0000313" key="4">
    <source>
        <dbReference type="EMBL" id="MBE5040406.1"/>
    </source>
</evidence>
<dbReference type="AlphaFoldDB" id="A0A9D5R8H0"/>
<dbReference type="Proteomes" id="UP000806542">
    <property type="component" value="Unassembled WGS sequence"/>
</dbReference>
<comment type="pathway">
    <text evidence="1">Cofactor biosynthesis; adenosylcobalamin biosynthesis.</text>
</comment>
<keyword evidence="2" id="KW-0169">Cobalamin biosynthesis</keyword>
<dbReference type="Pfam" id="PF02571">
    <property type="entry name" value="CbiJ"/>
    <property type="match status" value="1"/>
</dbReference>
<proteinExistence type="predicted"/>
<dbReference type="GO" id="GO:0009236">
    <property type="term" value="P:cobalamin biosynthetic process"/>
    <property type="evidence" value="ECO:0007669"/>
    <property type="project" value="UniProtKB-KW"/>
</dbReference>
<organism evidence="4 5">
    <name type="scientific">Ructibacterium gallinarum</name>
    <dbReference type="NCBI Taxonomy" id="2779355"/>
    <lineage>
        <taxon>Bacteria</taxon>
        <taxon>Bacillati</taxon>
        <taxon>Bacillota</taxon>
        <taxon>Clostridia</taxon>
        <taxon>Eubacteriales</taxon>
        <taxon>Oscillospiraceae</taxon>
        <taxon>Ructibacterium</taxon>
    </lineage>
</organism>
<keyword evidence="5" id="KW-1185">Reference proteome</keyword>
<evidence type="ECO:0000256" key="1">
    <source>
        <dbReference type="ARBA" id="ARBA00004953"/>
    </source>
</evidence>